<feature type="region of interest" description="Disordered" evidence="7">
    <location>
        <begin position="275"/>
        <end position="299"/>
    </location>
</feature>
<keyword evidence="6" id="KW-0539">Nucleus</keyword>
<proteinExistence type="inferred from homology"/>
<comment type="caution">
    <text evidence="9">The sequence shown here is derived from an EMBL/GenBank/DDBJ whole genome shotgun (WGS) entry which is preliminary data.</text>
</comment>
<evidence type="ECO:0000256" key="3">
    <source>
        <dbReference type="ARBA" id="ARBA00023015"/>
    </source>
</evidence>
<comment type="similarity">
    <text evidence="2">Belongs to the MYB-CC family.</text>
</comment>
<dbReference type="InterPro" id="IPR046955">
    <property type="entry name" value="PHR1-like"/>
</dbReference>
<dbReference type="Pfam" id="PF14379">
    <property type="entry name" value="Myb_CC_LHEQLE"/>
    <property type="match status" value="1"/>
</dbReference>
<feature type="compositionally biased region" description="Polar residues" evidence="7">
    <location>
        <begin position="275"/>
        <end position="290"/>
    </location>
</feature>
<evidence type="ECO:0000256" key="4">
    <source>
        <dbReference type="ARBA" id="ARBA00023054"/>
    </source>
</evidence>
<evidence type="ECO:0000313" key="9">
    <source>
        <dbReference type="EMBL" id="KAK4759617.1"/>
    </source>
</evidence>
<dbReference type="Pfam" id="PF00249">
    <property type="entry name" value="Myb_DNA-binding"/>
    <property type="match status" value="1"/>
</dbReference>
<sequence>MQSRNLYPVHGYITDGKYEIKNNSSPTQSFGLNLQPWSGGFCPKLLTQGSMVLPISLGTTNNCTPLPQYRSLGGDIDPEFPLYRVSCGSFSIGSEDPWRQALIPKEKWDCRVSCSTYDYPPLGLLQGSTNSSRSSGRCSVQVESVIPNKPRIRWTQDLHEKFVECVNHLGGAEKATPKAILKLMDSDGLTIYHIKSHLQKYRVAKYIPDSRAEKNKRRMSLNEVPELDLKGGLKIKEALQLQLEVQRQLHEQLEIQRKLQLRIEEQARQLRVMFEQQQKTTKPLSSNGNDTGLEGGHSL</sequence>
<dbReference type="InterPro" id="IPR025756">
    <property type="entry name" value="Myb_CC_LHEQLE"/>
</dbReference>
<dbReference type="SUPFAM" id="SSF46689">
    <property type="entry name" value="Homeodomain-like"/>
    <property type="match status" value="1"/>
</dbReference>
<evidence type="ECO:0000256" key="5">
    <source>
        <dbReference type="ARBA" id="ARBA00023163"/>
    </source>
</evidence>
<dbReference type="EMBL" id="JAXIOK010000011">
    <property type="protein sequence ID" value="KAK4759617.1"/>
    <property type="molecule type" value="Genomic_DNA"/>
</dbReference>
<dbReference type="Gene3D" id="1.10.10.60">
    <property type="entry name" value="Homeodomain-like"/>
    <property type="match status" value="1"/>
</dbReference>
<keyword evidence="4" id="KW-0175">Coiled coil</keyword>
<gene>
    <name evidence="9" type="ORF">SAY87_022748</name>
</gene>
<dbReference type="InterPro" id="IPR017930">
    <property type="entry name" value="Myb_dom"/>
</dbReference>
<reference evidence="9 10" key="1">
    <citation type="journal article" date="2023" name="Hortic Res">
        <title>Pangenome of water caltrop reveals structural variations and asymmetric subgenome divergence after allopolyploidization.</title>
        <authorList>
            <person name="Zhang X."/>
            <person name="Chen Y."/>
            <person name="Wang L."/>
            <person name="Yuan Y."/>
            <person name="Fang M."/>
            <person name="Shi L."/>
            <person name="Lu R."/>
            <person name="Comes H.P."/>
            <person name="Ma Y."/>
            <person name="Chen Y."/>
            <person name="Huang G."/>
            <person name="Zhou Y."/>
            <person name="Zheng Z."/>
            <person name="Qiu Y."/>
        </authorList>
    </citation>
    <scope>NUCLEOTIDE SEQUENCE [LARGE SCALE GENOMIC DNA]</scope>
    <source>
        <tissue evidence="9">Roots</tissue>
    </source>
</reference>
<accession>A0AAN7Q4Y2</accession>
<organism evidence="9 10">
    <name type="scientific">Trapa incisa</name>
    <dbReference type="NCBI Taxonomy" id="236973"/>
    <lineage>
        <taxon>Eukaryota</taxon>
        <taxon>Viridiplantae</taxon>
        <taxon>Streptophyta</taxon>
        <taxon>Embryophyta</taxon>
        <taxon>Tracheophyta</taxon>
        <taxon>Spermatophyta</taxon>
        <taxon>Magnoliopsida</taxon>
        <taxon>eudicotyledons</taxon>
        <taxon>Gunneridae</taxon>
        <taxon>Pentapetalae</taxon>
        <taxon>rosids</taxon>
        <taxon>malvids</taxon>
        <taxon>Myrtales</taxon>
        <taxon>Lythraceae</taxon>
        <taxon>Trapa</taxon>
    </lineage>
</organism>
<keyword evidence="10" id="KW-1185">Reference proteome</keyword>
<keyword evidence="3" id="KW-0805">Transcription regulation</keyword>
<dbReference type="FunFam" id="1.10.10.60:FF:000002">
    <property type="entry name" value="Myb family transcription factor"/>
    <property type="match status" value="1"/>
</dbReference>
<dbReference type="PANTHER" id="PTHR31499">
    <property type="entry name" value="MYB FAMILY TRANSCRIPTION FACTOR PHL11"/>
    <property type="match status" value="1"/>
</dbReference>
<evidence type="ECO:0000256" key="6">
    <source>
        <dbReference type="ARBA" id="ARBA00023242"/>
    </source>
</evidence>
<dbReference type="GO" id="GO:0003700">
    <property type="term" value="F:DNA-binding transcription factor activity"/>
    <property type="evidence" value="ECO:0007669"/>
    <property type="project" value="InterPro"/>
</dbReference>
<evidence type="ECO:0000256" key="7">
    <source>
        <dbReference type="SAM" id="MobiDB-lite"/>
    </source>
</evidence>
<evidence type="ECO:0000256" key="2">
    <source>
        <dbReference type="ARBA" id="ARBA00006783"/>
    </source>
</evidence>
<dbReference type="InterPro" id="IPR009057">
    <property type="entry name" value="Homeodomain-like_sf"/>
</dbReference>
<dbReference type="AlphaFoldDB" id="A0AAN7Q4Y2"/>
<dbReference type="GO" id="GO:0003677">
    <property type="term" value="F:DNA binding"/>
    <property type="evidence" value="ECO:0007669"/>
    <property type="project" value="InterPro"/>
</dbReference>
<evidence type="ECO:0000259" key="8">
    <source>
        <dbReference type="PROSITE" id="PS51294"/>
    </source>
</evidence>
<evidence type="ECO:0000313" key="10">
    <source>
        <dbReference type="Proteomes" id="UP001345219"/>
    </source>
</evidence>
<evidence type="ECO:0000256" key="1">
    <source>
        <dbReference type="ARBA" id="ARBA00004123"/>
    </source>
</evidence>
<dbReference type="InterPro" id="IPR006447">
    <property type="entry name" value="Myb_dom_plants"/>
</dbReference>
<name>A0AAN7Q4Y2_9MYRT</name>
<feature type="domain" description="HTH myb-type" evidence="8">
    <location>
        <begin position="146"/>
        <end position="206"/>
    </location>
</feature>
<dbReference type="Proteomes" id="UP001345219">
    <property type="component" value="Chromosome 17"/>
</dbReference>
<dbReference type="PANTHER" id="PTHR31499:SF80">
    <property type="entry name" value="HTH MYB-TYPE DOMAIN-CONTAINING PROTEIN"/>
    <property type="match status" value="1"/>
</dbReference>
<dbReference type="GO" id="GO:0005634">
    <property type="term" value="C:nucleus"/>
    <property type="evidence" value="ECO:0007669"/>
    <property type="project" value="UniProtKB-SubCell"/>
</dbReference>
<dbReference type="PROSITE" id="PS51294">
    <property type="entry name" value="HTH_MYB"/>
    <property type="match status" value="1"/>
</dbReference>
<comment type="subcellular location">
    <subcellularLocation>
        <location evidence="1">Nucleus</location>
    </subcellularLocation>
</comment>
<keyword evidence="5" id="KW-0804">Transcription</keyword>
<protein>
    <recommendedName>
        <fullName evidence="8">HTH myb-type domain-containing protein</fullName>
    </recommendedName>
</protein>
<dbReference type="InterPro" id="IPR001005">
    <property type="entry name" value="SANT/Myb"/>
</dbReference>
<dbReference type="NCBIfam" id="TIGR01557">
    <property type="entry name" value="myb_SHAQKYF"/>
    <property type="match status" value="1"/>
</dbReference>